<comment type="caution">
    <text evidence="2">The sequence shown here is derived from an EMBL/GenBank/DDBJ whole genome shotgun (WGS) entry which is preliminary data.</text>
</comment>
<keyword evidence="1" id="KW-0812">Transmembrane</keyword>
<feature type="transmembrane region" description="Helical" evidence="1">
    <location>
        <begin position="95"/>
        <end position="114"/>
    </location>
</feature>
<reference evidence="2 3" key="1">
    <citation type="submission" date="2019-07" db="EMBL/GenBank/DDBJ databases">
        <title>Whole genome shotgun sequence of Empedobacter brevis NBRC 14943.</title>
        <authorList>
            <person name="Hosoyama A."/>
            <person name="Uohara A."/>
            <person name="Ohji S."/>
            <person name="Ichikawa N."/>
        </authorList>
    </citation>
    <scope>NUCLEOTIDE SEQUENCE [LARGE SCALE GENOMIC DNA]</scope>
    <source>
        <strain evidence="2 3">NBRC 14943</strain>
    </source>
</reference>
<keyword evidence="3" id="KW-1185">Reference proteome</keyword>
<dbReference type="PANTHER" id="PTHR37314">
    <property type="entry name" value="SLR0142 PROTEIN"/>
    <property type="match status" value="1"/>
</dbReference>
<sequence length="245" mass="28156">MFRHEGKARTYSHNLKLASLLSCVAGIVNITSVLKLNTLTTNVTGHFAFFSEQLVLKNYHMAIAYLFYILFFLFGAFTSSLIMESVSKHKTHSSYIIPLSIEILLLLTVIFLGSSYSNQYFYFSIFLSSILLFSMGLQNALVTRVSQSVIRTTHLTGLFTDLGIELSRIFFYKKNSERAQLNKSIFLKLAIISCFFLGGIIGGFLFPYLKLNTLLFPVIILCVALWYDRLLFRYYLIKRKIRNKH</sequence>
<evidence type="ECO:0000313" key="2">
    <source>
        <dbReference type="EMBL" id="GEM50591.1"/>
    </source>
</evidence>
<proteinExistence type="predicted"/>
<dbReference type="EMBL" id="BJXC01000002">
    <property type="protein sequence ID" value="GEM50591.1"/>
    <property type="molecule type" value="Genomic_DNA"/>
</dbReference>
<dbReference type="AlphaFoldDB" id="A0A511NE36"/>
<feature type="transmembrane region" description="Helical" evidence="1">
    <location>
        <begin position="185"/>
        <end position="208"/>
    </location>
</feature>
<dbReference type="OrthoDB" id="270162at2"/>
<evidence type="ECO:0000313" key="3">
    <source>
        <dbReference type="Proteomes" id="UP000321245"/>
    </source>
</evidence>
<feature type="transmembrane region" description="Helical" evidence="1">
    <location>
        <begin position="214"/>
        <end position="236"/>
    </location>
</feature>
<evidence type="ECO:0000256" key="1">
    <source>
        <dbReference type="SAM" id="Phobius"/>
    </source>
</evidence>
<dbReference type="InterPro" id="IPR010699">
    <property type="entry name" value="DUF1275"/>
</dbReference>
<dbReference type="Pfam" id="PF06912">
    <property type="entry name" value="DUF1275"/>
    <property type="match status" value="1"/>
</dbReference>
<dbReference type="RefSeq" id="WP_019974128.1">
    <property type="nucleotide sequence ID" value="NZ_BJXC01000002.1"/>
</dbReference>
<accession>A0A511NE36</accession>
<gene>
    <name evidence="2" type="ORF">EB1_03810</name>
</gene>
<feature type="transmembrane region" description="Helical" evidence="1">
    <location>
        <begin position="59"/>
        <end position="83"/>
    </location>
</feature>
<feature type="transmembrane region" description="Helical" evidence="1">
    <location>
        <begin position="120"/>
        <end position="142"/>
    </location>
</feature>
<organism evidence="2 3">
    <name type="scientific">Empedobacter brevis NBRC 14943 = ATCC 43319</name>
    <dbReference type="NCBI Taxonomy" id="1218108"/>
    <lineage>
        <taxon>Bacteria</taxon>
        <taxon>Pseudomonadati</taxon>
        <taxon>Bacteroidota</taxon>
        <taxon>Flavobacteriia</taxon>
        <taxon>Flavobacteriales</taxon>
        <taxon>Weeksellaceae</taxon>
        <taxon>Empedobacter</taxon>
    </lineage>
</organism>
<dbReference type="Proteomes" id="UP000321245">
    <property type="component" value="Unassembled WGS sequence"/>
</dbReference>
<name>A0A511NE36_9FLAO</name>
<dbReference type="STRING" id="1218108.GCA_000382425_00617"/>
<evidence type="ECO:0008006" key="4">
    <source>
        <dbReference type="Google" id="ProtNLM"/>
    </source>
</evidence>
<keyword evidence="1" id="KW-0472">Membrane</keyword>
<protein>
    <recommendedName>
        <fullName evidence="4">DUF1275 family protein</fullName>
    </recommendedName>
</protein>
<dbReference type="PANTHER" id="PTHR37314:SF4">
    <property type="entry name" value="UPF0700 TRANSMEMBRANE PROTEIN YOAK"/>
    <property type="match status" value="1"/>
</dbReference>
<dbReference type="GeneID" id="84648881"/>
<keyword evidence="1" id="KW-1133">Transmembrane helix</keyword>